<dbReference type="eggNOG" id="ENOG5033UEX">
    <property type="taxonomic scope" value="Bacteria"/>
</dbReference>
<evidence type="ECO:0000313" key="6">
    <source>
        <dbReference type="EMBL" id="EFQ83519.1"/>
    </source>
</evidence>
<evidence type="ECO:0000256" key="3">
    <source>
        <dbReference type="SAM" id="MobiDB-lite"/>
    </source>
</evidence>
<evidence type="ECO:0000313" key="7">
    <source>
        <dbReference type="Proteomes" id="UP000003111"/>
    </source>
</evidence>
<dbReference type="PROSITE" id="PS50075">
    <property type="entry name" value="CARRIER"/>
    <property type="match status" value="1"/>
</dbReference>
<evidence type="ECO:0000256" key="2">
    <source>
        <dbReference type="ARBA" id="ARBA00022553"/>
    </source>
</evidence>
<keyword evidence="7" id="KW-1185">Reference proteome</keyword>
<comment type="caution">
    <text evidence="6">The sequence shown here is derived from an EMBL/GenBank/DDBJ whole genome shotgun (WGS) entry which is preliminary data.</text>
</comment>
<accession>E2SAX3</accession>
<dbReference type="InterPro" id="IPR020806">
    <property type="entry name" value="PKS_PP-bd"/>
</dbReference>
<sequence>MLQRGENLGFLDVDKLTPMATSTAVHEALTDILVRLVDCEADEVAPSTPLRDLGVDSLMTVEMADEIGRRFDVYVADEVVDGYRTVADVVRSVAHHPSTAARVPATAVVASSSEPLPDPRPSGSRLAGAAAVMVVVGVVIGGLIGIGGSALVDAAGLDEAALPPLPSATPAPTPTSEAPPPEEEPAPVDPDVPQPTLQQPAPRAAPGERIELAGTFPGLGEGAVLQVQAKEPTTEWSDFPVTATTAADETFRTLVFTTRTGERRFRLVHVPTGGTTPEVVVTIG</sequence>
<dbReference type="EMBL" id="ACLF03000004">
    <property type="protein sequence ID" value="EFQ83519.1"/>
    <property type="molecule type" value="Genomic_DNA"/>
</dbReference>
<name>E2SAX3_9ACTN</name>
<feature type="compositionally biased region" description="Pro residues" evidence="3">
    <location>
        <begin position="163"/>
        <end position="179"/>
    </location>
</feature>
<feature type="transmembrane region" description="Helical" evidence="4">
    <location>
        <begin position="126"/>
        <end position="152"/>
    </location>
</feature>
<dbReference type="HOGENOM" id="CLU_978738_0_0_11"/>
<dbReference type="InterPro" id="IPR006162">
    <property type="entry name" value="Ppantetheine_attach_site"/>
</dbReference>
<dbReference type="Pfam" id="PF00550">
    <property type="entry name" value="PP-binding"/>
    <property type="match status" value="1"/>
</dbReference>
<dbReference type="Gene3D" id="1.10.1200.10">
    <property type="entry name" value="ACP-like"/>
    <property type="match status" value="1"/>
</dbReference>
<evidence type="ECO:0000259" key="5">
    <source>
        <dbReference type="PROSITE" id="PS50075"/>
    </source>
</evidence>
<keyword evidence="4" id="KW-1133">Transmembrane helix</keyword>
<dbReference type="SUPFAM" id="SSF47336">
    <property type="entry name" value="ACP-like"/>
    <property type="match status" value="1"/>
</dbReference>
<proteinExistence type="predicted"/>
<keyword evidence="4" id="KW-0472">Membrane</keyword>
<keyword evidence="1" id="KW-0596">Phosphopantetheine</keyword>
<feature type="region of interest" description="Disordered" evidence="3">
    <location>
        <begin position="163"/>
        <end position="204"/>
    </location>
</feature>
<organism evidence="6 7">
    <name type="scientific">Aeromicrobium marinum DSM 15272</name>
    <dbReference type="NCBI Taxonomy" id="585531"/>
    <lineage>
        <taxon>Bacteria</taxon>
        <taxon>Bacillati</taxon>
        <taxon>Actinomycetota</taxon>
        <taxon>Actinomycetes</taxon>
        <taxon>Propionibacteriales</taxon>
        <taxon>Nocardioidaceae</taxon>
        <taxon>Aeromicrobium</taxon>
    </lineage>
</organism>
<protein>
    <submittedName>
        <fullName evidence="6">Acyl carrier protein</fullName>
    </submittedName>
</protein>
<dbReference type="PROSITE" id="PS00012">
    <property type="entry name" value="PHOSPHOPANTETHEINE"/>
    <property type="match status" value="1"/>
</dbReference>
<dbReference type="STRING" id="585531.HMPREF0063_11181"/>
<dbReference type="SMART" id="SM00823">
    <property type="entry name" value="PKS_PP"/>
    <property type="match status" value="1"/>
</dbReference>
<dbReference type="GO" id="GO:0031177">
    <property type="term" value="F:phosphopantetheine binding"/>
    <property type="evidence" value="ECO:0007669"/>
    <property type="project" value="InterPro"/>
</dbReference>
<dbReference type="InterPro" id="IPR036736">
    <property type="entry name" value="ACP-like_sf"/>
</dbReference>
<dbReference type="InterPro" id="IPR009081">
    <property type="entry name" value="PP-bd_ACP"/>
</dbReference>
<feature type="domain" description="Carrier" evidence="5">
    <location>
        <begin position="19"/>
        <end position="97"/>
    </location>
</feature>
<keyword evidence="4" id="KW-0812">Transmembrane</keyword>
<reference evidence="6" key="1">
    <citation type="submission" date="2010-08" db="EMBL/GenBank/DDBJ databases">
        <authorList>
            <person name="Muzny D."/>
            <person name="Qin X."/>
            <person name="Buhay C."/>
            <person name="Dugan-Rocha S."/>
            <person name="Ding Y."/>
            <person name="Chen G."/>
            <person name="Hawes A."/>
            <person name="Holder M."/>
            <person name="Jhangiani S."/>
            <person name="Johnson A."/>
            <person name="Khan Z."/>
            <person name="Li Z."/>
            <person name="Liu W."/>
            <person name="Liu X."/>
            <person name="Perez L."/>
            <person name="Shen H."/>
            <person name="Wang Q."/>
            <person name="Watt J."/>
            <person name="Xi L."/>
            <person name="Xin Y."/>
            <person name="Zhou J."/>
            <person name="Deng J."/>
            <person name="Jiang H."/>
            <person name="Liu Y."/>
            <person name="Qu J."/>
            <person name="Song X.-Z."/>
            <person name="Zhang L."/>
            <person name="Villasana D."/>
            <person name="Johnson A."/>
            <person name="Liu J."/>
            <person name="Liyanage D."/>
            <person name="Lorensuhewa L."/>
            <person name="Robinson T."/>
            <person name="Song A."/>
            <person name="Song B.-B."/>
            <person name="Dinh H."/>
            <person name="Thornton R."/>
            <person name="Coyle M."/>
            <person name="Francisco L."/>
            <person name="Jackson L."/>
            <person name="Javaid M."/>
            <person name="Korchina V."/>
            <person name="Kovar C."/>
            <person name="Mata R."/>
            <person name="Mathew T."/>
            <person name="Ngo R."/>
            <person name="Nguyen L."/>
            <person name="Nguyen N."/>
            <person name="Okwuonu G."/>
            <person name="Ongeri F."/>
            <person name="Pham C."/>
            <person name="Simmons D."/>
            <person name="Wilczek-Boney K."/>
            <person name="Hale W."/>
            <person name="Jakkamsetti A."/>
            <person name="Pham P."/>
            <person name="Ruth R."/>
            <person name="San Lucas F."/>
            <person name="Warren J."/>
            <person name="Zhang J."/>
            <person name="Zhao Z."/>
            <person name="Zhou C."/>
            <person name="Zhu D."/>
            <person name="Lee S."/>
            <person name="Bess C."/>
            <person name="Blankenburg K."/>
            <person name="Forbes L."/>
            <person name="Fu Q."/>
            <person name="Gubbala S."/>
            <person name="Hirani K."/>
            <person name="Jayaseelan J.C."/>
            <person name="Lara F."/>
            <person name="Munidasa M."/>
            <person name="Palculict T."/>
            <person name="Patil S."/>
            <person name="Pu L.-L."/>
            <person name="Saada N."/>
            <person name="Tang L."/>
            <person name="Weissenberger G."/>
            <person name="Zhu Y."/>
            <person name="Hemphill L."/>
            <person name="Shang Y."/>
            <person name="Youmans B."/>
            <person name="Ayvaz T."/>
            <person name="Ross M."/>
            <person name="Santibanez J."/>
            <person name="Aqrawi P."/>
            <person name="Gross S."/>
            <person name="Joshi V."/>
            <person name="Fowler G."/>
            <person name="Nazareth L."/>
            <person name="Reid J."/>
            <person name="Worley K."/>
            <person name="Petrosino J."/>
            <person name="Highlander S."/>
            <person name="Gibbs R."/>
        </authorList>
    </citation>
    <scope>NUCLEOTIDE SEQUENCE [LARGE SCALE GENOMIC DNA]</scope>
    <source>
        <strain evidence="6">DSM 15272</strain>
    </source>
</reference>
<keyword evidence="2" id="KW-0597">Phosphoprotein</keyword>
<gene>
    <name evidence="6" type="ORF">HMPREF0063_11181</name>
</gene>
<evidence type="ECO:0000256" key="1">
    <source>
        <dbReference type="ARBA" id="ARBA00022450"/>
    </source>
</evidence>
<dbReference type="AlphaFoldDB" id="E2SAX3"/>
<dbReference type="Proteomes" id="UP000003111">
    <property type="component" value="Unassembled WGS sequence"/>
</dbReference>
<evidence type="ECO:0000256" key="4">
    <source>
        <dbReference type="SAM" id="Phobius"/>
    </source>
</evidence>